<evidence type="ECO:0000313" key="3">
    <source>
        <dbReference type="Proteomes" id="UP000235005"/>
    </source>
</evidence>
<dbReference type="GO" id="GO:0003676">
    <property type="term" value="F:nucleic acid binding"/>
    <property type="evidence" value="ECO:0007669"/>
    <property type="project" value="InterPro"/>
</dbReference>
<name>A0A2N5WX21_9GAMM</name>
<reference evidence="2 3" key="1">
    <citation type="submission" date="2018-01" db="EMBL/GenBank/DDBJ databases">
        <title>The draft genome sequence of Halioglobus lutimaris HF004.</title>
        <authorList>
            <person name="Du Z.-J."/>
            <person name="Shi M.-J."/>
        </authorList>
    </citation>
    <scope>NUCLEOTIDE SEQUENCE [LARGE SCALE GENOMIC DNA]</scope>
    <source>
        <strain evidence="2 3">HF004</strain>
    </source>
</reference>
<dbReference type="InterPro" id="IPR036397">
    <property type="entry name" value="RNaseH_sf"/>
</dbReference>
<dbReference type="PANTHER" id="PTHR46889:SF4">
    <property type="entry name" value="TRANSPOSASE INSO FOR INSERTION SEQUENCE ELEMENT IS911B-RELATED"/>
    <property type="match status" value="1"/>
</dbReference>
<comment type="caution">
    <text evidence="2">The sequence shown here is derived from an EMBL/GenBank/DDBJ whole genome shotgun (WGS) entry which is preliminary data.</text>
</comment>
<dbReference type="InterPro" id="IPR050900">
    <property type="entry name" value="Transposase_IS3/IS150/IS904"/>
</dbReference>
<dbReference type="Pfam" id="PF00665">
    <property type="entry name" value="rve"/>
    <property type="match status" value="1"/>
</dbReference>
<dbReference type="PROSITE" id="PS50994">
    <property type="entry name" value="INTEGRASE"/>
    <property type="match status" value="1"/>
</dbReference>
<evidence type="ECO:0000259" key="1">
    <source>
        <dbReference type="PROSITE" id="PS50994"/>
    </source>
</evidence>
<dbReference type="InterPro" id="IPR001584">
    <property type="entry name" value="Integrase_cat-core"/>
</dbReference>
<organism evidence="2 3">
    <name type="scientific">Pseudohalioglobus lutimaris</name>
    <dbReference type="NCBI Taxonomy" id="1737061"/>
    <lineage>
        <taxon>Bacteria</taxon>
        <taxon>Pseudomonadati</taxon>
        <taxon>Pseudomonadota</taxon>
        <taxon>Gammaproteobacteria</taxon>
        <taxon>Cellvibrionales</taxon>
        <taxon>Halieaceae</taxon>
        <taxon>Pseudohalioglobus</taxon>
    </lineage>
</organism>
<evidence type="ECO:0000313" key="2">
    <source>
        <dbReference type="EMBL" id="PLW66791.1"/>
    </source>
</evidence>
<dbReference type="GO" id="GO:0015074">
    <property type="term" value="P:DNA integration"/>
    <property type="evidence" value="ECO:0007669"/>
    <property type="project" value="InterPro"/>
</dbReference>
<dbReference type="EMBL" id="PKUS01000048">
    <property type="protein sequence ID" value="PLW66791.1"/>
    <property type="molecule type" value="Genomic_DNA"/>
</dbReference>
<dbReference type="InterPro" id="IPR012337">
    <property type="entry name" value="RNaseH-like_sf"/>
</dbReference>
<dbReference type="AlphaFoldDB" id="A0A2N5WX21"/>
<keyword evidence="3" id="KW-1185">Reference proteome</keyword>
<accession>A0A2N5WX21</accession>
<protein>
    <recommendedName>
        <fullName evidence="1">Integrase catalytic domain-containing protein</fullName>
    </recommendedName>
</protein>
<dbReference type="Gene3D" id="3.30.420.10">
    <property type="entry name" value="Ribonuclease H-like superfamily/Ribonuclease H"/>
    <property type="match status" value="1"/>
</dbReference>
<dbReference type="Proteomes" id="UP000235005">
    <property type="component" value="Unassembled WGS sequence"/>
</dbReference>
<dbReference type="Pfam" id="PF13333">
    <property type="entry name" value="rve_2"/>
    <property type="match status" value="1"/>
</dbReference>
<dbReference type="PANTHER" id="PTHR46889">
    <property type="entry name" value="TRANSPOSASE INSF FOR INSERTION SEQUENCE IS3B-RELATED"/>
    <property type="match status" value="1"/>
</dbReference>
<sequence length="143" mass="16995">MVVGRSMKPSQHRDLVLDALIMTVWHRRSTESVVVHSDQESQYESDDWLRFCRDHDLDTSMSRRGNCFDNVLAESFFSSLKKERIRRKIYPSREEARLDVIDYIKVFYNRSRRCSHIGDVSPVTFEHASLLDFPRWRGHFAKT</sequence>
<dbReference type="SUPFAM" id="SSF53098">
    <property type="entry name" value="Ribonuclease H-like"/>
    <property type="match status" value="1"/>
</dbReference>
<proteinExistence type="predicted"/>
<gene>
    <name evidence="2" type="ORF">C0039_20030</name>
</gene>
<feature type="domain" description="Integrase catalytic" evidence="1">
    <location>
        <begin position="1"/>
        <end position="130"/>
    </location>
</feature>